<proteinExistence type="predicted"/>
<dbReference type="NCBIfam" id="TIGR02532">
    <property type="entry name" value="IV_pilin_GFxxxE"/>
    <property type="match status" value="1"/>
</dbReference>
<accession>A0ABS5BSL3</accession>
<name>A0ABS5BSL3_9BACT</name>
<dbReference type="Gene3D" id="3.30.700.10">
    <property type="entry name" value="Glycoprotein, Type 4 Pilin"/>
    <property type="match status" value="1"/>
</dbReference>
<dbReference type="PANTHER" id="PTHR30093">
    <property type="entry name" value="GENERAL SECRETION PATHWAY PROTEIN G"/>
    <property type="match status" value="1"/>
</dbReference>
<protein>
    <submittedName>
        <fullName evidence="3">DUF1559 domain-containing protein</fullName>
    </submittedName>
</protein>
<evidence type="ECO:0000259" key="2">
    <source>
        <dbReference type="Pfam" id="PF07596"/>
    </source>
</evidence>
<dbReference type="Pfam" id="PF07963">
    <property type="entry name" value="N_methyl"/>
    <property type="match status" value="1"/>
</dbReference>
<dbReference type="Proteomes" id="UP000676565">
    <property type="component" value="Unassembled WGS sequence"/>
</dbReference>
<keyword evidence="1" id="KW-1133">Transmembrane helix</keyword>
<feature type="transmembrane region" description="Helical" evidence="1">
    <location>
        <begin position="12"/>
        <end position="36"/>
    </location>
</feature>
<dbReference type="EMBL" id="JAGKQQ010000001">
    <property type="protein sequence ID" value="MBP3956636.1"/>
    <property type="molecule type" value="Genomic_DNA"/>
</dbReference>
<evidence type="ECO:0000313" key="4">
    <source>
        <dbReference type="Proteomes" id="UP000676565"/>
    </source>
</evidence>
<comment type="caution">
    <text evidence="3">The sequence shown here is derived from an EMBL/GenBank/DDBJ whole genome shotgun (WGS) entry which is preliminary data.</text>
</comment>
<dbReference type="RefSeq" id="WP_210654942.1">
    <property type="nucleotide sequence ID" value="NZ_JAGKQQ010000001.1"/>
</dbReference>
<dbReference type="InterPro" id="IPR012902">
    <property type="entry name" value="N_methyl_site"/>
</dbReference>
<evidence type="ECO:0000313" key="3">
    <source>
        <dbReference type="EMBL" id="MBP3956636.1"/>
    </source>
</evidence>
<feature type="domain" description="DUF1559" evidence="2">
    <location>
        <begin position="37"/>
        <end position="256"/>
    </location>
</feature>
<sequence>MPELNVRKGRRGFTLIELLVVIAIIAILIGLLLPAVQKVREAAARMSSQNNVKQLGIAVHSHNDAVGFIPANWDSYGAGGNWSQHGRLLPYIEQSAVANAGQTWSVANGNQDPHNTGTYASAVIKTFCSPLDSSTPGYLVYGYWAVSNYAANHAVFGAPNISWNPKRRLQSIGDGTSNTVLFAEKMGTCGGNGSLWAHGTWNWPWMSIFAINADNQTPQPRPTVAACDPGRPQALTAAGCTVGLCDGSVRTVSTSISLATWTNACYTDDANALASAG</sequence>
<dbReference type="PANTHER" id="PTHR30093:SF2">
    <property type="entry name" value="TYPE II SECRETION SYSTEM PROTEIN H"/>
    <property type="match status" value="1"/>
</dbReference>
<dbReference type="InterPro" id="IPR045584">
    <property type="entry name" value="Pilin-like"/>
</dbReference>
<dbReference type="PROSITE" id="PS00409">
    <property type="entry name" value="PROKAR_NTER_METHYL"/>
    <property type="match status" value="1"/>
</dbReference>
<keyword evidence="4" id="KW-1185">Reference proteome</keyword>
<reference evidence="3 4" key="1">
    <citation type="submission" date="2021-04" db="EMBL/GenBank/DDBJ databases">
        <authorList>
            <person name="Ivanova A."/>
        </authorList>
    </citation>
    <scope>NUCLEOTIDE SEQUENCE [LARGE SCALE GENOMIC DNA]</scope>
    <source>
        <strain evidence="3 4">G18</strain>
    </source>
</reference>
<organism evidence="3 4">
    <name type="scientific">Gemmata palustris</name>
    <dbReference type="NCBI Taxonomy" id="2822762"/>
    <lineage>
        <taxon>Bacteria</taxon>
        <taxon>Pseudomonadati</taxon>
        <taxon>Planctomycetota</taxon>
        <taxon>Planctomycetia</taxon>
        <taxon>Gemmatales</taxon>
        <taxon>Gemmataceae</taxon>
        <taxon>Gemmata</taxon>
    </lineage>
</organism>
<evidence type="ECO:0000256" key="1">
    <source>
        <dbReference type="SAM" id="Phobius"/>
    </source>
</evidence>
<gene>
    <name evidence="3" type="ORF">J8F10_15285</name>
</gene>
<dbReference type="SUPFAM" id="SSF54523">
    <property type="entry name" value="Pili subunits"/>
    <property type="match status" value="1"/>
</dbReference>
<dbReference type="Pfam" id="PF07596">
    <property type="entry name" value="SBP_bac_10"/>
    <property type="match status" value="1"/>
</dbReference>
<keyword evidence="1" id="KW-0812">Transmembrane</keyword>
<dbReference type="InterPro" id="IPR011453">
    <property type="entry name" value="DUF1559"/>
</dbReference>
<keyword evidence="1" id="KW-0472">Membrane</keyword>